<dbReference type="InterPro" id="IPR019734">
    <property type="entry name" value="TPR_rpt"/>
</dbReference>
<dbReference type="InterPro" id="IPR000160">
    <property type="entry name" value="GGDEF_dom"/>
</dbReference>
<dbReference type="PROSITE" id="PS50887">
    <property type="entry name" value="GGDEF"/>
    <property type="match status" value="1"/>
</dbReference>
<comment type="catalytic activity">
    <reaction evidence="2">
        <text>2 GTP = 3',3'-c-di-GMP + 2 diphosphate</text>
        <dbReference type="Rhea" id="RHEA:24898"/>
        <dbReference type="ChEBI" id="CHEBI:33019"/>
        <dbReference type="ChEBI" id="CHEBI:37565"/>
        <dbReference type="ChEBI" id="CHEBI:58805"/>
        <dbReference type="EC" id="2.7.7.65"/>
    </reaction>
</comment>
<dbReference type="Gene3D" id="3.30.70.270">
    <property type="match status" value="1"/>
</dbReference>
<accession>A0ABV2BT10</accession>
<protein>
    <recommendedName>
        <fullName evidence="1">diguanylate cyclase</fullName>
        <ecNumber evidence="1">2.7.7.65</ecNumber>
    </recommendedName>
</protein>
<dbReference type="EMBL" id="JBEVCJ010000007">
    <property type="protein sequence ID" value="MET1255070.1"/>
    <property type="molecule type" value="Genomic_DNA"/>
</dbReference>
<dbReference type="SUPFAM" id="SSF48452">
    <property type="entry name" value="TPR-like"/>
    <property type="match status" value="2"/>
</dbReference>
<evidence type="ECO:0000256" key="3">
    <source>
        <dbReference type="SAM" id="Phobius"/>
    </source>
</evidence>
<keyword evidence="3" id="KW-0472">Membrane</keyword>
<dbReference type="EC" id="2.7.7.65" evidence="1"/>
<keyword evidence="4" id="KW-0732">Signal</keyword>
<organism evidence="6 7">
    <name type="scientific">Aliikangiella maris</name>
    <dbReference type="NCBI Taxonomy" id="3162458"/>
    <lineage>
        <taxon>Bacteria</taxon>
        <taxon>Pseudomonadati</taxon>
        <taxon>Pseudomonadota</taxon>
        <taxon>Gammaproteobacteria</taxon>
        <taxon>Oceanospirillales</taxon>
        <taxon>Pleioneaceae</taxon>
        <taxon>Aliikangiella</taxon>
    </lineage>
</organism>
<dbReference type="PANTHER" id="PTHR45138:SF9">
    <property type="entry name" value="DIGUANYLATE CYCLASE DGCM-RELATED"/>
    <property type="match status" value="1"/>
</dbReference>
<dbReference type="SMART" id="SM00267">
    <property type="entry name" value="GGDEF"/>
    <property type="match status" value="1"/>
</dbReference>
<keyword evidence="3" id="KW-0812">Transmembrane</keyword>
<dbReference type="Proteomes" id="UP001548189">
    <property type="component" value="Unassembled WGS sequence"/>
</dbReference>
<dbReference type="Gene3D" id="1.25.40.10">
    <property type="entry name" value="Tetratricopeptide repeat domain"/>
    <property type="match status" value="2"/>
</dbReference>
<dbReference type="PANTHER" id="PTHR45138">
    <property type="entry name" value="REGULATORY COMPONENTS OF SENSORY TRANSDUCTION SYSTEM"/>
    <property type="match status" value="1"/>
</dbReference>
<evidence type="ECO:0000256" key="1">
    <source>
        <dbReference type="ARBA" id="ARBA00012528"/>
    </source>
</evidence>
<sequence>MRQLLLYIFCICYVNVASASVEKATLYGVPEAFYLKWESIVQKSTADPKQSLVEFNEEKARTTLTDKNKAMFVEMVYISILVNQDHSNQAIQRIQAALQKATELEHVIYKAALLSLKATILKNAHQYDQALIDIEQALAIHLLLNYARAIGQDYLTKGHILLSQKKLEPAFLSFLNAYNMLKNDTNSSLISSTLLAIAAVYDLTGEHHKSIEYYLESLAYIDKKNQPFHLSITYYNIALAYGKLKQYEKKHQYLLDALALSKQLQDELGIAYAEVEIADIHIFKQDYLSAIKYAENALKIFEKNRDSRMVGLTQLVLSSALIHHKNIEQASVHLEKAQTIFKESPELNEELKLLEVTAQLAQAKGKFEEALLTTQQFMAVKEKQFLQNQLNTLNLLKVQFDLQSKEAQNKLLAQKNVMQGIILDNERQQKNIWLVLSILSIVSIICIGYMLFKQIQIKKRFRRLAMTDELTKAPNRRSILAFTKMLLKHPDRVNNIFVAIIDLDYFKKINDIYGHDVGDKVLKAFYQAASHSINVGDRVGRLGGEEWLLTLVDLNEDSIQPIFERITNVLNKIIQKQIQMEKPITFSMGIVNTKAFSSLEDILKQADKNLYQAKANGRHQWVISH</sequence>
<proteinExistence type="predicted"/>
<name>A0ABV2BT10_9GAMM</name>
<evidence type="ECO:0000256" key="4">
    <source>
        <dbReference type="SAM" id="SignalP"/>
    </source>
</evidence>
<dbReference type="InterPro" id="IPR011990">
    <property type="entry name" value="TPR-like_helical_dom_sf"/>
</dbReference>
<evidence type="ECO:0000313" key="7">
    <source>
        <dbReference type="Proteomes" id="UP001548189"/>
    </source>
</evidence>
<dbReference type="InterPro" id="IPR043128">
    <property type="entry name" value="Rev_trsase/Diguanyl_cyclase"/>
</dbReference>
<reference evidence="6 7" key="1">
    <citation type="submission" date="2024-06" db="EMBL/GenBank/DDBJ databases">
        <authorList>
            <person name="Li F."/>
        </authorList>
    </citation>
    <scope>NUCLEOTIDE SEQUENCE [LARGE SCALE GENOMIC DNA]</scope>
    <source>
        <strain evidence="6 7">GXAS 311</strain>
    </source>
</reference>
<dbReference type="Pfam" id="PF00990">
    <property type="entry name" value="GGDEF"/>
    <property type="match status" value="1"/>
</dbReference>
<gene>
    <name evidence="6" type="ORF">ABVT43_08035</name>
</gene>
<feature type="signal peptide" evidence="4">
    <location>
        <begin position="1"/>
        <end position="19"/>
    </location>
</feature>
<evidence type="ECO:0000256" key="2">
    <source>
        <dbReference type="ARBA" id="ARBA00034247"/>
    </source>
</evidence>
<dbReference type="SMART" id="SM00028">
    <property type="entry name" value="TPR"/>
    <property type="match status" value="6"/>
</dbReference>
<feature type="domain" description="GGDEF" evidence="5">
    <location>
        <begin position="494"/>
        <end position="625"/>
    </location>
</feature>
<dbReference type="RefSeq" id="WP_353895656.1">
    <property type="nucleotide sequence ID" value="NZ_JBEVCJ010000007.1"/>
</dbReference>
<dbReference type="CDD" id="cd01949">
    <property type="entry name" value="GGDEF"/>
    <property type="match status" value="1"/>
</dbReference>
<dbReference type="SUPFAM" id="SSF55073">
    <property type="entry name" value="Nucleotide cyclase"/>
    <property type="match status" value="1"/>
</dbReference>
<dbReference type="NCBIfam" id="TIGR00254">
    <property type="entry name" value="GGDEF"/>
    <property type="match status" value="1"/>
</dbReference>
<dbReference type="InterPro" id="IPR029787">
    <property type="entry name" value="Nucleotide_cyclase"/>
</dbReference>
<comment type="caution">
    <text evidence="6">The sequence shown here is derived from an EMBL/GenBank/DDBJ whole genome shotgun (WGS) entry which is preliminary data.</text>
</comment>
<keyword evidence="3" id="KW-1133">Transmembrane helix</keyword>
<evidence type="ECO:0000313" key="6">
    <source>
        <dbReference type="EMBL" id="MET1255070.1"/>
    </source>
</evidence>
<dbReference type="InterPro" id="IPR050469">
    <property type="entry name" value="Diguanylate_Cyclase"/>
</dbReference>
<feature type="chain" id="PRO_5046789271" description="diguanylate cyclase" evidence="4">
    <location>
        <begin position="20"/>
        <end position="625"/>
    </location>
</feature>
<feature type="transmembrane region" description="Helical" evidence="3">
    <location>
        <begin position="432"/>
        <end position="452"/>
    </location>
</feature>
<keyword evidence="7" id="KW-1185">Reference proteome</keyword>
<evidence type="ECO:0000259" key="5">
    <source>
        <dbReference type="PROSITE" id="PS50887"/>
    </source>
</evidence>